<keyword evidence="3" id="KW-0238">DNA-binding</keyword>
<dbReference type="Pfam" id="PF00126">
    <property type="entry name" value="HTH_1"/>
    <property type="match status" value="1"/>
</dbReference>
<evidence type="ECO:0000256" key="3">
    <source>
        <dbReference type="ARBA" id="ARBA00023125"/>
    </source>
</evidence>
<dbReference type="NCBIfam" id="TIGR03339">
    <property type="entry name" value="phn_lysR"/>
    <property type="match status" value="1"/>
</dbReference>
<dbReference type="EMBL" id="LR134318">
    <property type="protein sequence ID" value="VEF11784.1"/>
    <property type="molecule type" value="Genomic_DNA"/>
</dbReference>
<accession>A0A448DY70</accession>
<evidence type="ECO:0000313" key="6">
    <source>
        <dbReference type="EMBL" id="VEF11784.1"/>
    </source>
</evidence>
<evidence type="ECO:0000259" key="5">
    <source>
        <dbReference type="PROSITE" id="PS50931"/>
    </source>
</evidence>
<dbReference type="GO" id="GO:0000976">
    <property type="term" value="F:transcription cis-regulatory region binding"/>
    <property type="evidence" value="ECO:0007669"/>
    <property type="project" value="TreeGrafter"/>
</dbReference>
<dbReference type="InterPro" id="IPR017724">
    <property type="entry name" value="Tscrpt_reg_LysR"/>
</dbReference>
<keyword evidence="2" id="KW-0805">Transcription regulation</keyword>
<dbReference type="Proteomes" id="UP000281909">
    <property type="component" value="Chromosome"/>
</dbReference>
<name>A0A448DY70_PSEFL</name>
<dbReference type="Gene3D" id="3.40.190.290">
    <property type="match status" value="1"/>
</dbReference>
<feature type="domain" description="HTH lysR-type" evidence="5">
    <location>
        <begin position="44"/>
        <end position="97"/>
    </location>
</feature>
<dbReference type="PRINTS" id="PR00039">
    <property type="entry name" value="HTHLYSR"/>
</dbReference>
<proteinExistence type="inferred from homology"/>
<comment type="similarity">
    <text evidence="1">Belongs to the LysR transcriptional regulatory family.</text>
</comment>
<dbReference type="FunFam" id="1.10.10.10:FF:000001">
    <property type="entry name" value="LysR family transcriptional regulator"/>
    <property type="match status" value="1"/>
</dbReference>
<sequence length="327" mass="36562">MAWADQSNYCLINKIDLSYFTHKLSLLPRSAGHQESTMSVSHAQLKAFHAVAVHGSFTRAAERLFLTQPAISDQVRKLEERFGVLLFHRNKRSVRLTDLGERLLAVTQRLFVIEAEAQELLQESQALQTGSLILAVDAPVHVLPQIARFCERYPGISVKIETGNTDESLFRLFNYQADLALLGRDVNDERLLCVALRNDPMVAFVSRNHPWAERESICLADLDDTPLVLREHGSVTRQTLEEEMARAGFRIRPAIQVEGREAAREAVVVGIGVGVVSAAEFGADARVCALPITDCTRRLTETLVCLREQSSRRVVATFLDMVRESLV</sequence>
<dbReference type="InterPro" id="IPR036388">
    <property type="entry name" value="WH-like_DNA-bd_sf"/>
</dbReference>
<keyword evidence="4" id="KW-0804">Transcription</keyword>
<dbReference type="PANTHER" id="PTHR30126">
    <property type="entry name" value="HTH-TYPE TRANSCRIPTIONAL REGULATOR"/>
    <property type="match status" value="1"/>
</dbReference>
<reference evidence="6 7" key="1">
    <citation type="submission" date="2018-12" db="EMBL/GenBank/DDBJ databases">
        <authorList>
            <consortium name="Pathogen Informatics"/>
        </authorList>
    </citation>
    <scope>NUCLEOTIDE SEQUENCE [LARGE SCALE GENOMIC DNA]</scope>
    <source>
        <strain evidence="6 7">NCTC9428</strain>
    </source>
</reference>
<dbReference type="InterPro" id="IPR036390">
    <property type="entry name" value="WH_DNA-bd_sf"/>
</dbReference>
<evidence type="ECO:0000256" key="4">
    <source>
        <dbReference type="ARBA" id="ARBA00023163"/>
    </source>
</evidence>
<dbReference type="InterPro" id="IPR000847">
    <property type="entry name" value="LysR_HTH_N"/>
</dbReference>
<dbReference type="Pfam" id="PF03466">
    <property type="entry name" value="LysR_substrate"/>
    <property type="match status" value="1"/>
</dbReference>
<dbReference type="Gene3D" id="1.10.10.10">
    <property type="entry name" value="Winged helix-like DNA-binding domain superfamily/Winged helix DNA-binding domain"/>
    <property type="match status" value="1"/>
</dbReference>
<evidence type="ECO:0000256" key="1">
    <source>
        <dbReference type="ARBA" id="ARBA00009437"/>
    </source>
</evidence>
<dbReference type="AlphaFoldDB" id="A0A448DY70"/>
<dbReference type="PANTHER" id="PTHR30126:SF94">
    <property type="entry name" value="LYSR FAMILY TRANSCRIPTIONAL REGULATOR"/>
    <property type="match status" value="1"/>
</dbReference>
<dbReference type="SUPFAM" id="SSF53850">
    <property type="entry name" value="Periplasmic binding protein-like II"/>
    <property type="match status" value="1"/>
</dbReference>
<evidence type="ECO:0000256" key="2">
    <source>
        <dbReference type="ARBA" id="ARBA00023015"/>
    </source>
</evidence>
<dbReference type="SUPFAM" id="SSF46785">
    <property type="entry name" value="Winged helix' DNA-binding domain"/>
    <property type="match status" value="1"/>
</dbReference>
<dbReference type="PROSITE" id="PS50931">
    <property type="entry name" value="HTH_LYSR"/>
    <property type="match status" value="1"/>
</dbReference>
<protein>
    <submittedName>
        <fullName evidence="6">LysR family transcriptional regulator</fullName>
    </submittedName>
</protein>
<dbReference type="InterPro" id="IPR005119">
    <property type="entry name" value="LysR_subst-bd"/>
</dbReference>
<organism evidence="6 7">
    <name type="scientific">Pseudomonas fluorescens</name>
    <dbReference type="NCBI Taxonomy" id="294"/>
    <lineage>
        <taxon>Bacteria</taxon>
        <taxon>Pseudomonadati</taxon>
        <taxon>Pseudomonadota</taxon>
        <taxon>Gammaproteobacteria</taxon>
        <taxon>Pseudomonadales</taxon>
        <taxon>Pseudomonadaceae</taxon>
        <taxon>Pseudomonas</taxon>
    </lineage>
</organism>
<dbReference type="CDD" id="cd05466">
    <property type="entry name" value="PBP2_LTTR_substrate"/>
    <property type="match status" value="1"/>
</dbReference>
<evidence type="ECO:0000313" key="7">
    <source>
        <dbReference type="Proteomes" id="UP000281909"/>
    </source>
</evidence>
<dbReference type="GO" id="GO:0003700">
    <property type="term" value="F:DNA-binding transcription factor activity"/>
    <property type="evidence" value="ECO:0007669"/>
    <property type="project" value="InterPro"/>
</dbReference>
<gene>
    <name evidence="6" type="primary">cmpR_4</name>
    <name evidence="6" type="ORF">NCTC9428_03407</name>
</gene>